<reference evidence="1" key="1">
    <citation type="submission" date="2021-02" db="EMBL/GenBank/DDBJ databases">
        <authorList>
            <consortium name="DOE Joint Genome Institute"/>
            <person name="Ahrendt S."/>
            <person name="Looney B.P."/>
            <person name="Miyauchi S."/>
            <person name="Morin E."/>
            <person name="Drula E."/>
            <person name="Courty P.E."/>
            <person name="Chicoki N."/>
            <person name="Fauchery L."/>
            <person name="Kohler A."/>
            <person name="Kuo A."/>
            <person name="Labutti K."/>
            <person name="Pangilinan J."/>
            <person name="Lipzen A."/>
            <person name="Riley R."/>
            <person name="Andreopoulos W."/>
            <person name="He G."/>
            <person name="Johnson J."/>
            <person name="Barry K.W."/>
            <person name="Grigoriev I.V."/>
            <person name="Nagy L."/>
            <person name="Hibbett D."/>
            <person name="Henrissat B."/>
            <person name="Matheny P.B."/>
            <person name="Labbe J."/>
            <person name="Martin F."/>
        </authorList>
    </citation>
    <scope>NUCLEOTIDE SEQUENCE</scope>
    <source>
        <strain evidence="1">FP105234-sp</strain>
    </source>
</reference>
<organism evidence="1 2">
    <name type="scientific">Auriscalpium vulgare</name>
    <dbReference type="NCBI Taxonomy" id="40419"/>
    <lineage>
        <taxon>Eukaryota</taxon>
        <taxon>Fungi</taxon>
        <taxon>Dikarya</taxon>
        <taxon>Basidiomycota</taxon>
        <taxon>Agaricomycotina</taxon>
        <taxon>Agaricomycetes</taxon>
        <taxon>Russulales</taxon>
        <taxon>Auriscalpiaceae</taxon>
        <taxon>Auriscalpium</taxon>
    </lineage>
</organism>
<dbReference type="EMBL" id="MU275865">
    <property type="protein sequence ID" value="KAI0050140.1"/>
    <property type="molecule type" value="Genomic_DNA"/>
</dbReference>
<evidence type="ECO:0000313" key="1">
    <source>
        <dbReference type="EMBL" id="KAI0050140.1"/>
    </source>
</evidence>
<proteinExistence type="predicted"/>
<comment type="caution">
    <text evidence="1">The sequence shown here is derived from an EMBL/GenBank/DDBJ whole genome shotgun (WGS) entry which is preliminary data.</text>
</comment>
<accession>A0ACB8S2A6</accession>
<sequence>MARADTSRRRHLPRKASSGKARSVVYTSGSPLTASAPASPASSEASKTKVASDRLKAVCREVGETTMPRTPTCNICEREMQLKVGYFGDAAGRWTAHRRPSAEQRSMMAAIQLQDVFDEQDAKGAAAAAKKADRAREAAKKAANKVREKRTRAVRGEIKRLVKRRDSATARAEKAAERRRLRAAKEEEAMRKRESNAAEAQRKREDKEIAKVEKRYEVGLAKLAEITEGIASLRRQGQAFHPAAEKARSKVQKTISADEAKEAGVKLQNAEIRRELRKLRCSRNLRELRAAGKANAQALREAATHTNQEGDDSDGVVSVQDSDDSDDSDHADRGVGAGISASAPPKMVTQPWLRPTKSRVLQAVDAADVLGLGKAWASKRKHAAAASSSTASSSSKKLRAADDMDVIELD</sequence>
<protein>
    <submittedName>
        <fullName evidence="1">Uncharacterized protein</fullName>
    </submittedName>
</protein>
<evidence type="ECO:0000313" key="2">
    <source>
        <dbReference type="Proteomes" id="UP000814033"/>
    </source>
</evidence>
<dbReference type="Proteomes" id="UP000814033">
    <property type="component" value="Unassembled WGS sequence"/>
</dbReference>
<gene>
    <name evidence="1" type="ORF">FA95DRAFT_1570804</name>
</gene>
<name>A0ACB8S2A6_9AGAM</name>
<keyword evidence="2" id="KW-1185">Reference proteome</keyword>
<reference evidence="1" key="2">
    <citation type="journal article" date="2022" name="New Phytol.">
        <title>Evolutionary transition to the ectomycorrhizal habit in the genomes of a hyperdiverse lineage of mushroom-forming fungi.</title>
        <authorList>
            <person name="Looney B."/>
            <person name="Miyauchi S."/>
            <person name="Morin E."/>
            <person name="Drula E."/>
            <person name="Courty P.E."/>
            <person name="Kohler A."/>
            <person name="Kuo A."/>
            <person name="LaButti K."/>
            <person name="Pangilinan J."/>
            <person name="Lipzen A."/>
            <person name="Riley R."/>
            <person name="Andreopoulos W."/>
            <person name="He G."/>
            <person name="Johnson J."/>
            <person name="Nolan M."/>
            <person name="Tritt A."/>
            <person name="Barry K.W."/>
            <person name="Grigoriev I.V."/>
            <person name="Nagy L.G."/>
            <person name="Hibbett D."/>
            <person name="Henrissat B."/>
            <person name="Matheny P.B."/>
            <person name="Labbe J."/>
            <person name="Martin F.M."/>
        </authorList>
    </citation>
    <scope>NUCLEOTIDE SEQUENCE</scope>
    <source>
        <strain evidence="1">FP105234-sp</strain>
    </source>
</reference>